<reference evidence="2" key="2">
    <citation type="submission" date="2013-12" db="EMBL/GenBank/DDBJ databases">
        <authorList>
            <person name="Yu Y."/>
            <person name="Lee S."/>
            <person name="de Baynast K."/>
            <person name="Wissotski M."/>
            <person name="Liu L."/>
            <person name="Talag J."/>
            <person name="Goicoechea J."/>
            <person name="Angelova A."/>
            <person name="Jetty R."/>
            <person name="Kudrna D."/>
            <person name="Golser W."/>
            <person name="Rivera L."/>
            <person name="Zhang J."/>
            <person name="Wing R."/>
        </authorList>
    </citation>
    <scope>NUCLEOTIDE SEQUENCE</scope>
</reference>
<evidence type="ECO:0000313" key="1">
    <source>
        <dbReference type="EnsemblPlants" id="LPERR07G05240.1"/>
    </source>
</evidence>
<organism evidence="1 2">
    <name type="scientific">Leersia perrieri</name>
    <dbReference type="NCBI Taxonomy" id="77586"/>
    <lineage>
        <taxon>Eukaryota</taxon>
        <taxon>Viridiplantae</taxon>
        <taxon>Streptophyta</taxon>
        <taxon>Embryophyta</taxon>
        <taxon>Tracheophyta</taxon>
        <taxon>Spermatophyta</taxon>
        <taxon>Magnoliopsida</taxon>
        <taxon>Liliopsida</taxon>
        <taxon>Poales</taxon>
        <taxon>Poaceae</taxon>
        <taxon>BOP clade</taxon>
        <taxon>Oryzoideae</taxon>
        <taxon>Oryzeae</taxon>
        <taxon>Oryzinae</taxon>
        <taxon>Leersia</taxon>
    </lineage>
</organism>
<evidence type="ECO:0000313" key="2">
    <source>
        <dbReference type="Proteomes" id="UP000032180"/>
    </source>
</evidence>
<dbReference type="HOGENOM" id="CLU_2907334_0_0_1"/>
<dbReference type="Gramene" id="LPERR07G05240.1">
    <property type="protein sequence ID" value="LPERR07G05240.1"/>
    <property type="gene ID" value="LPERR07G05240"/>
</dbReference>
<dbReference type="Proteomes" id="UP000032180">
    <property type="component" value="Chromosome 7"/>
</dbReference>
<dbReference type="AlphaFoldDB" id="A0A0D9WWG0"/>
<reference evidence="1 2" key="1">
    <citation type="submission" date="2012-08" db="EMBL/GenBank/DDBJ databases">
        <title>Oryza genome evolution.</title>
        <authorList>
            <person name="Wing R.A."/>
        </authorList>
    </citation>
    <scope>NUCLEOTIDE SEQUENCE</scope>
</reference>
<proteinExistence type="predicted"/>
<sequence>MSQPPILNPHSSPLSTISLIFFSFPNSSASTQPCANVKAVYAWGQGPSWPRRHLLASNAVES</sequence>
<reference evidence="1" key="3">
    <citation type="submission" date="2015-04" db="UniProtKB">
        <authorList>
            <consortium name="EnsemblPlants"/>
        </authorList>
    </citation>
    <scope>IDENTIFICATION</scope>
</reference>
<keyword evidence="2" id="KW-1185">Reference proteome</keyword>
<protein>
    <submittedName>
        <fullName evidence="1">Uncharacterized protein</fullName>
    </submittedName>
</protein>
<name>A0A0D9WWG0_9ORYZ</name>
<accession>A0A0D9WWG0</accession>
<dbReference type="EnsemblPlants" id="LPERR07G05240.1">
    <property type="protein sequence ID" value="LPERR07G05240.1"/>
    <property type="gene ID" value="LPERR07G05240"/>
</dbReference>